<accession>A0AAJ1YEU6</accession>
<evidence type="ECO:0000313" key="1">
    <source>
        <dbReference type="EMBL" id="MDQ9129213.1"/>
    </source>
</evidence>
<dbReference type="AlphaFoldDB" id="A0AAJ1YEU6"/>
<protein>
    <submittedName>
        <fullName evidence="1">Uncharacterized protein</fullName>
    </submittedName>
</protein>
<organism evidence="1 2">
    <name type="scientific">Serratia fonticola</name>
    <dbReference type="NCBI Taxonomy" id="47917"/>
    <lineage>
        <taxon>Bacteria</taxon>
        <taxon>Pseudomonadati</taxon>
        <taxon>Pseudomonadota</taxon>
        <taxon>Gammaproteobacteria</taxon>
        <taxon>Enterobacterales</taxon>
        <taxon>Yersiniaceae</taxon>
        <taxon>Serratia</taxon>
    </lineage>
</organism>
<dbReference type="Pfam" id="PF22399">
    <property type="entry name" value="DUF6979"/>
    <property type="match status" value="1"/>
</dbReference>
<reference evidence="1" key="1">
    <citation type="submission" date="2023-08" db="EMBL/GenBank/DDBJ databases">
        <title>The Comparative Genomic Analysis of Yersiniaceae from Polar Regions.</title>
        <authorList>
            <person name="Goncharov A."/>
            <person name="Aslanov B."/>
            <person name="Kolodzhieva V."/>
            <person name="Azarov D."/>
            <person name="Mochov A."/>
            <person name="Lebedeva E."/>
        </authorList>
    </citation>
    <scope>NUCLEOTIDE SEQUENCE</scope>
    <source>
        <strain evidence="1">Vf</strain>
    </source>
</reference>
<comment type="caution">
    <text evidence="1">The sequence shown here is derived from an EMBL/GenBank/DDBJ whole genome shotgun (WGS) entry which is preliminary data.</text>
</comment>
<name>A0AAJ1YEU6_SERFO</name>
<dbReference type="RefSeq" id="WP_309048318.1">
    <property type="nucleotide sequence ID" value="NZ_JAVIGA010000032.1"/>
</dbReference>
<dbReference type="Proteomes" id="UP001224622">
    <property type="component" value="Unassembled WGS sequence"/>
</dbReference>
<sequence length="127" mass="14035">MSKYAQAAVDTVRKNQGKSSLDMRQEWDQTMMEYYPTQKPSRVKGCPRNAFLGLSEEGLIIGIPAGDYGVRKGNVNKRYAVDAAALLQAGGEPDKRQLWAVVADAKKAPNHQMDIVLALLREGMLNI</sequence>
<gene>
    <name evidence="1" type="ORF">RDT67_22600</name>
</gene>
<dbReference type="EMBL" id="JAVIGA010000032">
    <property type="protein sequence ID" value="MDQ9129213.1"/>
    <property type="molecule type" value="Genomic_DNA"/>
</dbReference>
<evidence type="ECO:0000313" key="2">
    <source>
        <dbReference type="Proteomes" id="UP001224622"/>
    </source>
</evidence>
<proteinExistence type="predicted"/>
<dbReference type="InterPro" id="IPR053917">
    <property type="entry name" value="DUF6979"/>
</dbReference>